<gene>
    <name evidence="1" type="ORF">FXB38_14735</name>
</gene>
<dbReference type="InterPro" id="IPR007460">
    <property type="entry name" value="BrnT_toxin"/>
</dbReference>
<dbReference type="Gene3D" id="3.10.450.530">
    <property type="entry name" value="Ribonuclease toxin, BrnT, of type II toxin-antitoxin system"/>
    <property type="match status" value="1"/>
</dbReference>
<dbReference type="AlphaFoldDB" id="A0A5S4WUS2"/>
<name>A0A5S4WUS2_9BRAD</name>
<comment type="caution">
    <text evidence="1">The sequence shown here is derived from an EMBL/GenBank/DDBJ whole genome shotgun (WGS) entry which is preliminary data.</text>
</comment>
<protein>
    <submittedName>
        <fullName evidence="1">BrnT family toxin</fullName>
    </submittedName>
</protein>
<reference evidence="1 2" key="1">
    <citation type="submission" date="2019-08" db="EMBL/GenBank/DDBJ databases">
        <title>Bradyrhizobium hipponensis sp. nov., a rhizobium isolated from a Lupinus angustifolius root nodule in Tunisia.</title>
        <authorList>
            <person name="Off K."/>
            <person name="Rejili M."/>
            <person name="Mars M."/>
            <person name="Brachmann A."/>
            <person name="Marin M."/>
        </authorList>
    </citation>
    <scope>NUCLEOTIDE SEQUENCE [LARGE SCALE GENOMIC DNA]</scope>
    <source>
        <strain evidence="1 2">CTAW11</strain>
    </source>
</reference>
<dbReference type="InterPro" id="IPR038573">
    <property type="entry name" value="BrnT_sf"/>
</dbReference>
<proteinExistence type="predicted"/>
<evidence type="ECO:0000313" key="1">
    <source>
        <dbReference type="EMBL" id="TYL84382.1"/>
    </source>
</evidence>
<dbReference type="EMBL" id="VSSR01000022">
    <property type="protein sequence ID" value="TYL84382.1"/>
    <property type="molecule type" value="Genomic_DNA"/>
</dbReference>
<sequence length="108" mass="12787">MTEDLQLLFASVRDFEWDPKKRATNLRIHGIDFEDARGILDGHTFIRRSDRNDEVRYQIFGYIDGREVAVACAIRGTVCRFISVRRAREDERQKYYNRFKGLPEEGED</sequence>
<organism evidence="1 2">
    <name type="scientific">Bradyrhizobium cytisi</name>
    <dbReference type="NCBI Taxonomy" id="515489"/>
    <lineage>
        <taxon>Bacteria</taxon>
        <taxon>Pseudomonadati</taxon>
        <taxon>Pseudomonadota</taxon>
        <taxon>Alphaproteobacteria</taxon>
        <taxon>Hyphomicrobiales</taxon>
        <taxon>Nitrobacteraceae</taxon>
        <taxon>Bradyrhizobium</taxon>
    </lineage>
</organism>
<evidence type="ECO:0000313" key="2">
    <source>
        <dbReference type="Proteomes" id="UP000324853"/>
    </source>
</evidence>
<accession>A0A5S4WUS2</accession>
<dbReference type="Pfam" id="PF04365">
    <property type="entry name" value="BrnT_toxin"/>
    <property type="match status" value="1"/>
</dbReference>
<dbReference type="Proteomes" id="UP000324853">
    <property type="component" value="Unassembled WGS sequence"/>
</dbReference>
<keyword evidence="2" id="KW-1185">Reference proteome</keyword>
<dbReference type="OrthoDB" id="839663at2"/>